<dbReference type="GO" id="GO:0005886">
    <property type="term" value="C:plasma membrane"/>
    <property type="evidence" value="ECO:0007669"/>
    <property type="project" value="UniProtKB-SubCell"/>
</dbReference>
<dbReference type="Pfam" id="PF00122">
    <property type="entry name" value="E1-E2_ATPase"/>
    <property type="match status" value="1"/>
</dbReference>
<evidence type="ECO:0000256" key="14">
    <source>
        <dbReference type="ARBA" id="ARBA00051303"/>
    </source>
</evidence>
<dbReference type="STRING" id="282301.A0A267H1H6"/>
<evidence type="ECO:0000256" key="10">
    <source>
        <dbReference type="ARBA" id="ARBA00022967"/>
    </source>
</evidence>
<feature type="binding site" evidence="16">
    <location>
        <position position="788"/>
    </location>
    <ligand>
        <name>ATP</name>
        <dbReference type="ChEBI" id="CHEBI:30616"/>
    </ligand>
</feature>
<dbReference type="Proteomes" id="UP000215902">
    <property type="component" value="Unassembled WGS sequence"/>
</dbReference>
<feature type="binding site" evidence="16">
    <location>
        <position position="612"/>
    </location>
    <ligand>
        <name>ATP</name>
        <dbReference type="ChEBI" id="CHEBI:30616"/>
    </ligand>
</feature>
<dbReference type="OrthoDB" id="377733at2759"/>
<dbReference type="AlphaFoldDB" id="A0A267H1H6"/>
<evidence type="ECO:0000313" key="25">
    <source>
        <dbReference type="Proteomes" id="UP000215902"/>
    </source>
</evidence>
<dbReference type="EMBL" id="NIVC01003115">
    <property type="protein sequence ID" value="PAA53191.1"/>
    <property type="molecule type" value="Genomic_DNA"/>
</dbReference>
<feature type="binding site" evidence="17">
    <location>
        <position position="428"/>
    </location>
    <ligand>
        <name>Mg(2+)</name>
        <dbReference type="ChEBI" id="CHEBI:18420"/>
    </ligand>
</feature>
<dbReference type="CDD" id="cd02073">
    <property type="entry name" value="P-type_ATPase_APLT_Dnf-like"/>
    <property type="match status" value="1"/>
</dbReference>
<dbReference type="InterPro" id="IPR018303">
    <property type="entry name" value="ATPase_P-typ_P_site"/>
</dbReference>
<feature type="binding site" evidence="16">
    <location>
        <position position="692"/>
    </location>
    <ligand>
        <name>ATP</name>
        <dbReference type="ChEBI" id="CHEBI:30616"/>
    </ligand>
</feature>
<dbReference type="InterPro" id="IPR001757">
    <property type="entry name" value="P_typ_ATPase"/>
</dbReference>
<dbReference type="SFLD" id="SFLDG00002">
    <property type="entry name" value="C1.7:_P-type_atpase_like"/>
    <property type="match status" value="1"/>
</dbReference>
<evidence type="ECO:0000313" key="24">
    <source>
        <dbReference type="EMBL" id="PAA92123.1"/>
    </source>
</evidence>
<evidence type="ECO:0000256" key="7">
    <source>
        <dbReference type="ARBA" id="ARBA00022741"/>
    </source>
</evidence>
<dbReference type="PROSITE" id="PS00154">
    <property type="entry name" value="ATPASE_E1_E2"/>
    <property type="match status" value="1"/>
</dbReference>
<keyword evidence="8 16" id="KW-0067">ATP-binding</keyword>
<keyword evidence="12 18" id="KW-0472">Membrane</keyword>
<dbReference type="GO" id="GO:0000287">
    <property type="term" value="F:magnesium ion binding"/>
    <property type="evidence" value="ECO:0007669"/>
    <property type="project" value="UniProtKB-UniRule"/>
</dbReference>
<feature type="binding site" evidence="17">
    <location>
        <position position="809"/>
    </location>
    <ligand>
        <name>Mg(2+)</name>
        <dbReference type="ChEBI" id="CHEBI:18420"/>
    </ligand>
</feature>
<keyword evidence="10 18" id="KW-1278">Translocase</keyword>
<evidence type="ECO:0000256" key="19">
    <source>
        <dbReference type="SAM" id="MobiDB-lite"/>
    </source>
</evidence>
<evidence type="ECO:0000256" key="2">
    <source>
        <dbReference type="ARBA" id="ARBA00004236"/>
    </source>
</evidence>
<evidence type="ECO:0000256" key="17">
    <source>
        <dbReference type="PIRSR" id="PIRSR606539-3"/>
    </source>
</evidence>
<dbReference type="SUPFAM" id="SSF81665">
    <property type="entry name" value="Calcium ATPase, transmembrane domain M"/>
    <property type="match status" value="1"/>
</dbReference>
<feature type="binding site" evidence="16">
    <location>
        <position position="515"/>
    </location>
    <ligand>
        <name>ATP</name>
        <dbReference type="ChEBI" id="CHEBI:30616"/>
    </ligand>
</feature>
<evidence type="ECO:0000256" key="5">
    <source>
        <dbReference type="ARBA" id="ARBA00022692"/>
    </source>
</evidence>
<keyword evidence="7 16" id="KW-0547">Nucleotide-binding</keyword>
<feature type="binding site" evidence="16">
    <location>
        <position position="694"/>
    </location>
    <ligand>
        <name>ATP</name>
        <dbReference type="ChEBI" id="CHEBI:30616"/>
    </ligand>
</feature>
<dbReference type="GO" id="GO:0005524">
    <property type="term" value="F:ATP binding"/>
    <property type="evidence" value="ECO:0007669"/>
    <property type="project" value="UniProtKB-UniRule"/>
</dbReference>
<dbReference type="Pfam" id="PF13246">
    <property type="entry name" value="Cation_ATPase"/>
    <property type="match status" value="1"/>
</dbReference>
<evidence type="ECO:0000256" key="3">
    <source>
        <dbReference type="ARBA" id="ARBA00008109"/>
    </source>
</evidence>
<feature type="transmembrane region" description="Helical" evidence="18">
    <location>
        <begin position="314"/>
        <end position="336"/>
    </location>
</feature>
<dbReference type="SFLD" id="SFLDS00003">
    <property type="entry name" value="Haloacid_Dehalogenase"/>
    <property type="match status" value="1"/>
</dbReference>
<dbReference type="GO" id="GO:0016887">
    <property type="term" value="F:ATP hydrolysis activity"/>
    <property type="evidence" value="ECO:0007669"/>
    <property type="project" value="InterPro"/>
</dbReference>
<comment type="cofactor">
    <cofactor evidence="17">
        <name>Mg(2+)</name>
        <dbReference type="ChEBI" id="CHEBI:18420"/>
    </cofactor>
</comment>
<dbReference type="InterPro" id="IPR008250">
    <property type="entry name" value="ATPase_P-typ_transduc_dom_A_sf"/>
</dbReference>
<evidence type="ECO:0000256" key="15">
    <source>
        <dbReference type="PIRSR" id="PIRSR606539-1"/>
    </source>
</evidence>
<dbReference type="SUPFAM" id="SSF81660">
    <property type="entry name" value="Metal cation-transporting ATPase, ATP-binding domain N"/>
    <property type="match status" value="1"/>
</dbReference>
<feature type="domain" description="P-type ATPase C-terminal" evidence="22">
    <location>
        <begin position="836"/>
        <end position="1087"/>
    </location>
</feature>
<keyword evidence="4" id="KW-1003">Cell membrane</keyword>
<dbReference type="SFLD" id="SFLDF00027">
    <property type="entry name" value="p-type_atpase"/>
    <property type="match status" value="1"/>
</dbReference>
<evidence type="ECO:0000256" key="4">
    <source>
        <dbReference type="ARBA" id="ARBA00022475"/>
    </source>
</evidence>
<dbReference type="PRINTS" id="PR00119">
    <property type="entry name" value="CATATPASE"/>
</dbReference>
<evidence type="ECO:0000256" key="11">
    <source>
        <dbReference type="ARBA" id="ARBA00022989"/>
    </source>
</evidence>
<dbReference type="NCBIfam" id="TIGR01494">
    <property type="entry name" value="ATPase_P-type"/>
    <property type="match status" value="1"/>
</dbReference>
<dbReference type="Gene3D" id="3.40.50.1000">
    <property type="entry name" value="HAD superfamily/HAD-like"/>
    <property type="match status" value="1"/>
</dbReference>
<dbReference type="PANTHER" id="PTHR24092">
    <property type="entry name" value="PROBABLE PHOSPHOLIPID-TRANSPORTING ATPASE"/>
    <property type="match status" value="1"/>
</dbReference>
<proteinExistence type="inferred from homology"/>
<dbReference type="Gene3D" id="2.70.150.10">
    <property type="entry name" value="Calcium-transporting ATPase, cytoplasmic transduction domain A"/>
    <property type="match status" value="1"/>
</dbReference>
<dbReference type="InterPro" id="IPR059000">
    <property type="entry name" value="ATPase_P-type_domA"/>
</dbReference>
<sequence length="1184" mass="130310">MSDTNENNSATHNPGGTLEDVPDLPGYAALHSQSSQEPGASAAYKERFVELNRASIDGKSPFKLNSISTTKYTLLTFWPKFLFEQFRKAPNAFFFVVALLQQIPGLSPTGRFTTAVPLGIIMLLTVIKEVVEDWGRLRTDQRVNNSKTKILRHSTWHEARWKHLQVGDMVRVESNCLLPADILLLSSSEAKGICYIETANLDGETNLKVRQALPATAELTQPHQLVALQGRLICEPPNDDTSKFKGSLLLQQPEGGSERLAVSLNQLLMRGTCLRKTGFVIGLVVYTGPDTKVMKNSKSVPLKRSRVEQESNRYFLLLMAILAFLTLFTSIANALWTGTAGTVAWYIPENVLSISHFGSMLITAFITFHTIVPISLQVTLEFMRIFQAYFIQCDLDMYEESSDIAAEARTSSLNEELGQINFVFSDKTGTLTQNCMVFQGASVAGRVYGEVDTNAETGALQFKSGVGAIRQLVDGGAAPAELDLFLTVLAVCHTVIPEKAADGSVLDYSASSPDEAALVVAAKSAGYELCDRSLDTFVTIRAAGQERVYKTLAKFEFTSDRKRMSMVVQCPDGSIRLFMKGADSAIYSRLGSERHAQDTTAHMEKFAVAGLRTLCIATARIEPSRWEQLEAEYQRACNHVENREQLLADVASKIETNLELLGATAIEDKLQVGVPATINDLLLAGIRIWVLTGDKLETAINIGYSCRLLQSGMEVRTLTGSGLDDVRSKVAALQSWVGGLEGSSKEPALVVEGEALAWAGRPELRAEFLEVCLQCRTVICCRVSPKQKSDVVRYVREALPTAVTLAIGDGANDVPMIQESHVGVGLKGKEGLQAAAASDYALAQFRFLKKLLFVHGAWSYHRVTIVILFSFYKNLTLYITSFWFAMASGFSGQVMFEKWTQGLYNVFFTGATPFALGIFDRSCSQENCMRYPQLYKENQGSGRYNFKVFALWMLNGVYHSAIIFGCVALALWHGSVFPNGQVSGLYYLGSTVYSLAVVTVALKAGIEHTAWTGLSHLAIWGSVATYFGFVALSANLYPHVGSNFAEVVGFDWALFGSANFWFLVLLAPLLALTRDLAWTAYRRTCAKTLREEVMEMEKLQRDPSSVLLRNTYKRMTETVRLLGRPLFRRKAPVPVSQSVADNIDQMAAGANNRSGYAFSCDDHPTVSPADLLKSTCPQRGSDAE</sequence>
<keyword evidence="6 17" id="KW-0479">Metal-binding</keyword>
<feature type="binding site" evidence="16">
    <location>
        <position position="557"/>
    </location>
    <ligand>
        <name>ATP</name>
        <dbReference type="ChEBI" id="CHEBI:30616"/>
    </ligand>
</feature>
<feature type="transmembrane region" description="Helical" evidence="18">
    <location>
        <begin position="356"/>
        <end position="376"/>
    </location>
</feature>
<dbReference type="FunFam" id="3.40.50.1000:FF:000014">
    <property type="entry name" value="Phospholipid-transporting ATPase"/>
    <property type="match status" value="1"/>
</dbReference>
<reference evidence="24 25" key="1">
    <citation type="submission" date="2017-06" db="EMBL/GenBank/DDBJ databases">
        <title>A platform for efficient transgenesis in Macrostomum lignano, a flatworm model organism for stem cell research.</title>
        <authorList>
            <person name="Berezikov E."/>
        </authorList>
    </citation>
    <scope>NUCLEOTIDE SEQUENCE [LARGE SCALE GENOMIC DNA]</scope>
    <source>
        <strain evidence="24">DV1</strain>
        <tissue evidence="24">Whole organism</tissue>
    </source>
</reference>
<keyword evidence="25" id="KW-1185">Reference proteome</keyword>
<evidence type="ECO:0000256" key="18">
    <source>
        <dbReference type="RuleBase" id="RU362033"/>
    </source>
</evidence>
<accession>A0A267H1H6</accession>
<dbReference type="InterPro" id="IPR023299">
    <property type="entry name" value="ATPase_P-typ_cyto_dom_N"/>
</dbReference>
<dbReference type="SUPFAM" id="SSF81653">
    <property type="entry name" value="Calcium ATPase, transduction domain A"/>
    <property type="match status" value="1"/>
</dbReference>
<feature type="transmembrane region" description="Helical" evidence="18">
    <location>
        <begin position="984"/>
        <end position="1002"/>
    </location>
</feature>
<dbReference type="InterPro" id="IPR032630">
    <property type="entry name" value="P_typ_ATPase_c"/>
</dbReference>
<dbReference type="InterPro" id="IPR006539">
    <property type="entry name" value="P-type_ATPase_IV"/>
</dbReference>
<organism evidence="24 25">
    <name type="scientific">Macrostomum lignano</name>
    <dbReference type="NCBI Taxonomy" id="282301"/>
    <lineage>
        <taxon>Eukaryota</taxon>
        <taxon>Metazoa</taxon>
        <taxon>Spiralia</taxon>
        <taxon>Lophotrochozoa</taxon>
        <taxon>Platyhelminthes</taxon>
        <taxon>Rhabditophora</taxon>
        <taxon>Macrostomorpha</taxon>
        <taxon>Macrostomida</taxon>
        <taxon>Macrostomidae</taxon>
        <taxon>Macrostomum</taxon>
    </lineage>
</organism>
<dbReference type="InterPro" id="IPR036412">
    <property type="entry name" value="HAD-like_sf"/>
</dbReference>
<dbReference type="PANTHER" id="PTHR24092:SF150">
    <property type="entry name" value="PHOSPHOLIPID-TRANSPORTING ATPASE"/>
    <property type="match status" value="1"/>
</dbReference>
<dbReference type="GO" id="GO:0140326">
    <property type="term" value="F:ATPase-coupled intramembrane lipid transporter activity"/>
    <property type="evidence" value="ECO:0007669"/>
    <property type="project" value="UniProtKB-EC"/>
</dbReference>
<dbReference type="GO" id="GO:0005802">
    <property type="term" value="C:trans-Golgi network"/>
    <property type="evidence" value="ECO:0007669"/>
    <property type="project" value="TreeGrafter"/>
</dbReference>
<dbReference type="EMBL" id="NIVC01000061">
    <property type="protein sequence ID" value="PAA92123.1"/>
    <property type="molecule type" value="Genomic_DNA"/>
</dbReference>
<feature type="binding site" evidence="17">
    <location>
        <position position="813"/>
    </location>
    <ligand>
        <name>Mg(2+)</name>
        <dbReference type="ChEBI" id="CHEBI:18420"/>
    </ligand>
</feature>
<dbReference type="SUPFAM" id="SSF56784">
    <property type="entry name" value="HAD-like"/>
    <property type="match status" value="1"/>
</dbReference>
<feature type="transmembrane region" description="Helical" evidence="18">
    <location>
        <begin position="902"/>
        <end position="919"/>
    </location>
</feature>
<dbReference type="NCBIfam" id="TIGR01652">
    <property type="entry name" value="ATPase-Plipid"/>
    <property type="match status" value="1"/>
</dbReference>
<dbReference type="EC" id="7.6.2.1" evidence="18"/>
<feature type="region of interest" description="Disordered" evidence="19">
    <location>
        <begin position="1"/>
        <end position="40"/>
    </location>
</feature>
<gene>
    <name evidence="23" type="ORF">BOX15_Mlig017985g1</name>
    <name evidence="24" type="ORF">BOX15_Mlig017985g2</name>
</gene>
<feature type="binding site" evidence="16">
    <location>
        <position position="782"/>
    </location>
    <ligand>
        <name>ATP</name>
        <dbReference type="ChEBI" id="CHEBI:30616"/>
    </ligand>
</feature>
<evidence type="ECO:0000256" key="9">
    <source>
        <dbReference type="ARBA" id="ARBA00022842"/>
    </source>
</evidence>
<feature type="binding site" evidence="16">
    <location>
        <position position="580"/>
    </location>
    <ligand>
        <name>ATP</name>
        <dbReference type="ChEBI" id="CHEBI:30616"/>
    </ligand>
</feature>
<comment type="catalytic activity">
    <reaction evidence="13 18">
        <text>ATP + H2O + phospholipidSide 1 = ADP + phosphate + phospholipidSide 2.</text>
        <dbReference type="EC" id="7.6.2.1"/>
    </reaction>
</comment>
<feature type="transmembrane region" description="Helical" evidence="18">
    <location>
        <begin position="1014"/>
        <end position="1032"/>
    </location>
</feature>
<keyword evidence="5 18" id="KW-0812">Transmembrane</keyword>
<feature type="transmembrane region" description="Helical" evidence="18">
    <location>
        <begin position="1052"/>
        <end position="1073"/>
    </location>
</feature>
<dbReference type="Pfam" id="PF16212">
    <property type="entry name" value="PhoLip_ATPase_C"/>
    <property type="match status" value="1"/>
</dbReference>
<keyword evidence="9 17" id="KW-0460">Magnesium</keyword>
<feature type="binding site" evidence="16">
    <location>
        <position position="428"/>
    </location>
    <ligand>
        <name>ATP</name>
        <dbReference type="ChEBI" id="CHEBI:30616"/>
    </ligand>
</feature>
<feature type="binding site" evidence="16">
    <location>
        <position position="427"/>
    </location>
    <ligand>
        <name>ATP</name>
        <dbReference type="ChEBI" id="CHEBI:30616"/>
    </ligand>
</feature>
<feature type="transmembrane region" description="Helical" evidence="18">
    <location>
        <begin position="949"/>
        <end position="972"/>
    </location>
</feature>
<feature type="compositionally biased region" description="Polar residues" evidence="19">
    <location>
        <begin position="1"/>
        <end position="14"/>
    </location>
</feature>
<dbReference type="InterPro" id="IPR023298">
    <property type="entry name" value="ATPase_P-typ_TM_dom_sf"/>
</dbReference>
<evidence type="ECO:0000256" key="6">
    <source>
        <dbReference type="ARBA" id="ARBA00022723"/>
    </source>
</evidence>
<name>A0A267H1H6_9PLAT</name>
<dbReference type="Gene3D" id="3.40.1110.10">
    <property type="entry name" value="Calcium-transporting ATPase, cytoplasmic domain N"/>
    <property type="match status" value="1"/>
</dbReference>
<feature type="binding site" evidence="16">
    <location>
        <position position="426"/>
    </location>
    <ligand>
        <name>ATP</name>
        <dbReference type="ChEBI" id="CHEBI:30616"/>
    </ligand>
</feature>
<feature type="active site" description="4-aspartylphosphate intermediate" evidence="15">
    <location>
        <position position="426"/>
    </location>
</feature>
<evidence type="ECO:0000256" key="8">
    <source>
        <dbReference type="ARBA" id="ARBA00022840"/>
    </source>
</evidence>
<feature type="binding site" evidence="16">
    <location>
        <position position="693"/>
    </location>
    <ligand>
        <name>ATP</name>
        <dbReference type="ChEBI" id="CHEBI:30616"/>
    </ligand>
</feature>
<feature type="binding site" evidence="16">
    <location>
        <position position="812"/>
    </location>
    <ligand>
        <name>ATP</name>
        <dbReference type="ChEBI" id="CHEBI:30616"/>
    </ligand>
</feature>
<dbReference type="Pfam" id="PF16209">
    <property type="entry name" value="PhoLip_ATPase_N"/>
    <property type="match status" value="1"/>
</dbReference>
<comment type="subcellular location">
    <subcellularLocation>
        <location evidence="2">Cell membrane</location>
    </subcellularLocation>
    <subcellularLocation>
        <location evidence="1 18">Membrane</location>
        <topology evidence="1 18">Multi-pass membrane protein</topology>
    </subcellularLocation>
</comment>
<comment type="caution">
    <text evidence="24">The sequence shown here is derived from an EMBL/GenBank/DDBJ whole genome shotgun (WGS) entry which is preliminary data.</text>
</comment>
<dbReference type="InterPro" id="IPR023214">
    <property type="entry name" value="HAD_sf"/>
</dbReference>
<evidence type="ECO:0000313" key="23">
    <source>
        <dbReference type="EMBL" id="PAA53191.1"/>
    </source>
</evidence>
<evidence type="ECO:0000259" key="21">
    <source>
        <dbReference type="Pfam" id="PF16209"/>
    </source>
</evidence>
<evidence type="ECO:0000256" key="12">
    <source>
        <dbReference type="ARBA" id="ARBA00023136"/>
    </source>
</evidence>
<dbReference type="InterPro" id="IPR044492">
    <property type="entry name" value="P_typ_ATPase_HD_dom"/>
</dbReference>
<protein>
    <recommendedName>
        <fullName evidence="18">Phospholipid-transporting ATPase</fullName>
        <ecNumber evidence="18">7.6.2.1</ecNumber>
    </recommendedName>
</protein>
<evidence type="ECO:0000259" key="20">
    <source>
        <dbReference type="Pfam" id="PF00122"/>
    </source>
</evidence>
<dbReference type="GO" id="GO:0045332">
    <property type="term" value="P:phospholipid translocation"/>
    <property type="evidence" value="ECO:0007669"/>
    <property type="project" value="TreeGrafter"/>
</dbReference>
<comment type="catalytic activity">
    <reaction evidence="14">
        <text>a 1,2-diacyl-sn-glycero-3-phospho-L-serine(out) + ATP + H2O = a 1,2-diacyl-sn-glycero-3-phospho-L-serine(in) + ADP + phosphate + H(+)</text>
        <dbReference type="Rhea" id="RHEA:38567"/>
        <dbReference type="ChEBI" id="CHEBI:15377"/>
        <dbReference type="ChEBI" id="CHEBI:15378"/>
        <dbReference type="ChEBI" id="CHEBI:30616"/>
        <dbReference type="ChEBI" id="CHEBI:43474"/>
        <dbReference type="ChEBI" id="CHEBI:57262"/>
        <dbReference type="ChEBI" id="CHEBI:456216"/>
    </reaction>
    <physiologicalReaction direction="left-to-right" evidence="14">
        <dbReference type="Rhea" id="RHEA:38568"/>
    </physiologicalReaction>
</comment>
<comment type="similarity">
    <text evidence="3 18">Belongs to the cation transport ATPase (P-type) (TC 3.A.3) family. Type IV subfamily.</text>
</comment>
<feature type="binding site" evidence="17">
    <location>
        <position position="426"/>
    </location>
    <ligand>
        <name>Mg(2+)</name>
        <dbReference type="ChEBI" id="CHEBI:18420"/>
    </ligand>
</feature>
<feature type="domain" description="P-type ATPase A" evidence="20">
    <location>
        <begin position="145"/>
        <end position="206"/>
    </location>
</feature>
<evidence type="ECO:0000256" key="16">
    <source>
        <dbReference type="PIRSR" id="PIRSR606539-2"/>
    </source>
</evidence>
<dbReference type="FunFam" id="2.70.150.10:FF:000021">
    <property type="entry name" value="Phospholipid-transporting ATPase"/>
    <property type="match status" value="1"/>
</dbReference>
<evidence type="ECO:0000256" key="1">
    <source>
        <dbReference type="ARBA" id="ARBA00004141"/>
    </source>
</evidence>
<evidence type="ECO:0000259" key="22">
    <source>
        <dbReference type="Pfam" id="PF16212"/>
    </source>
</evidence>
<feature type="transmembrane region" description="Helical" evidence="18">
    <location>
        <begin position="875"/>
        <end position="896"/>
    </location>
</feature>
<evidence type="ECO:0000256" key="13">
    <source>
        <dbReference type="ARBA" id="ARBA00034036"/>
    </source>
</evidence>
<dbReference type="InterPro" id="IPR032631">
    <property type="entry name" value="P-type_ATPase_N"/>
</dbReference>
<feature type="domain" description="P-type ATPase N-terminal" evidence="21">
    <location>
        <begin position="51"/>
        <end position="114"/>
    </location>
</feature>
<feature type="binding site" evidence="16">
    <location>
        <position position="813"/>
    </location>
    <ligand>
        <name>ATP</name>
        <dbReference type="ChEBI" id="CHEBI:30616"/>
    </ligand>
</feature>
<keyword evidence="11 18" id="KW-1133">Transmembrane helix</keyword>